<feature type="non-terminal residue" evidence="3">
    <location>
        <position position="441"/>
    </location>
</feature>
<feature type="compositionally biased region" description="Low complexity" evidence="2">
    <location>
        <begin position="49"/>
        <end position="66"/>
    </location>
</feature>
<feature type="compositionally biased region" description="Basic residues" evidence="2">
    <location>
        <begin position="328"/>
        <end position="337"/>
    </location>
</feature>
<feature type="compositionally biased region" description="Basic and acidic residues" evidence="2">
    <location>
        <begin position="1"/>
        <end position="28"/>
    </location>
</feature>
<feature type="compositionally biased region" description="Basic and acidic residues" evidence="2">
    <location>
        <begin position="366"/>
        <end position="393"/>
    </location>
</feature>
<keyword evidence="4" id="KW-1185">Reference proteome</keyword>
<feature type="region of interest" description="Disordered" evidence="2">
    <location>
        <begin position="1"/>
        <end position="92"/>
    </location>
</feature>
<gene>
    <name evidence="3" type="ORF">MHI_LOCUS152427</name>
</gene>
<feature type="compositionally biased region" description="Low complexity" evidence="2">
    <location>
        <begin position="198"/>
        <end position="222"/>
    </location>
</feature>
<evidence type="ECO:0000313" key="3">
    <source>
        <dbReference type="EMBL" id="CAD1469768.1"/>
    </source>
</evidence>
<evidence type="ECO:0000256" key="2">
    <source>
        <dbReference type="SAM" id="MobiDB-lite"/>
    </source>
</evidence>
<organism evidence="3 4">
    <name type="scientific">Heterotrigona itama</name>
    <dbReference type="NCBI Taxonomy" id="395501"/>
    <lineage>
        <taxon>Eukaryota</taxon>
        <taxon>Metazoa</taxon>
        <taxon>Ecdysozoa</taxon>
        <taxon>Arthropoda</taxon>
        <taxon>Hexapoda</taxon>
        <taxon>Insecta</taxon>
        <taxon>Pterygota</taxon>
        <taxon>Neoptera</taxon>
        <taxon>Endopterygota</taxon>
        <taxon>Hymenoptera</taxon>
        <taxon>Apocrita</taxon>
        <taxon>Aculeata</taxon>
        <taxon>Apoidea</taxon>
        <taxon>Anthophila</taxon>
        <taxon>Apidae</taxon>
        <taxon>Heterotrigona</taxon>
    </lineage>
</organism>
<reference evidence="3" key="1">
    <citation type="submission" date="2020-07" db="EMBL/GenBank/DDBJ databases">
        <authorList>
            <person name="Nazaruddin N."/>
        </authorList>
    </citation>
    <scope>NUCLEOTIDE SEQUENCE</scope>
</reference>
<keyword evidence="1" id="KW-0175">Coiled coil</keyword>
<name>A0A6V7GWK8_9HYME</name>
<dbReference type="EMBL" id="CAJDYZ010002929">
    <property type="protein sequence ID" value="CAD1469768.1"/>
    <property type="molecule type" value="Genomic_DNA"/>
</dbReference>
<feature type="region of interest" description="Disordered" evidence="2">
    <location>
        <begin position="189"/>
        <end position="393"/>
    </location>
</feature>
<feature type="compositionally biased region" description="Basic residues" evidence="2">
    <location>
        <begin position="272"/>
        <end position="281"/>
    </location>
</feature>
<feature type="compositionally biased region" description="Polar residues" evidence="2">
    <location>
        <begin position="349"/>
        <end position="363"/>
    </location>
</feature>
<evidence type="ECO:0000256" key="1">
    <source>
        <dbReference type="SAM" id="Coils"/>
    </source>
</evidence>
<feature type="coiled-coil region" evidence="1">
    <location>
        <begin position="160"/>
        <end position="187"/>
    </location>
</feature>
<protein>
    <submittedName>
        <fullName evidence="3">Uncharacterized protein</fullName>
    </submittedName>
</protein>
<dbReference type="OrthoDB" id="447251at2759"/>
<sequence length="441" mass="48154">FRRERHNADVEKGDGKDGKEGKEGESSHTRKLSTAEENTAVKGRAGKWGRLLGSSSLDSGSETGTGVDTFKRSLSARDARPSSSASSNKVFPKFGKLTGTIEESGDAENAKDAQQQQQQQTVVADSKQLQLRRLESYDDGLITSQPSHDREILAAVLEVKVDLKLEVQRVNQRLAKIEDMLQTLMNRLPTASTPQQKGTNSFSTGGNGGSSSQNQSTIQPQAGSGGQQGCQTTQTPGGNTEQKVCIATTSTTEGYREQSTTTERSSKSQEQHHHHHHHHHQSQQSDRLKDSSDYKASSREVSKELLERLAQASTSRVDDSTPLGPLILRKRRSKSRNKGAAPLAPLASQPISPSEATETTQMLECTDDREPSATAADRSDRSDRKRPPPRPRELGLVRYGGVGLVIFEMLFCTIGWNDIISGLSIQFRTVDRGKQVAVLKV</sequence>
<evidence type="ECO:0000313" key="4">
    <source>
        <dbReference type="Proteomes" id="UP000752696"/>
    </source>
</evidence>
<feature type="compositionally biased region" description="Basic and acidic residues" evidence="2">
    <location>
        <begin position="69"/>
        <end position="80"/>
    </location>
</feature>
<feature type="compositionally biased region" description="Basic and acidic residues" evidence="2">
    <location>
        <begin position="286"/>
        <end position="307"/>
    </location>
</feature>
<dbReference type="AlphaFoldDB" id="A0A6V7GWK8"/>
<dbReference type="Proteomes" id="UP000752696">
    <property type="component" value="Unassembled WGS sequence"/>
</dbReference>
<comment type="caution">
    <text evidence="3">The sequence shown here is derived from an EMBL/GenBank/DDBJ whole genome shotgun (WGS) entry which is preliminary data.</text>
</comment>
<proteinExistence type="predicted"/>
<feature type="compositionally biased region" description="Low complexity" evidence="2">
    <location>
        <begin position="229"/>
        <end position="240"/>
    </location>
</feature>
<feature type="region of interest" description="Disordered" evidence="2">
    <location>
        <begin position="105"/>
        <end position="124"/>
    </location>
</feature>
<accession>A0A6V7GWK8</accession>
<feature type="compositionally biased region" description="Polar residues" evidence="2">
    <location>
        <begin position="247"/>
        <end position="263"/>
    </location>
</feature>